<evidence type="ECO:0000313" key="3">
    <source>
        <dbReference type="EMBL" id="EEN59541.1"/>
    </source>
</evidence>
<accession>C3YJE2</accession>
<dbReference type="FunFam" id="2.120.10.30:FF:000064">
    <property type="entry name" value="Uncharacterized protein"/>
    <property type="match status" value="1"/>
</dbReference>
<dbReference type="AlphaFoldDB" id="C3YJE2"/>
<dbReference type="Pfam" id="PF01436">
    <property type="entry name" value="NHL"/>
    <property type="match status" value="1"/>
</dbReference>
<organism>
    <name type="scientific">Branchiostoma floridae</name>
    <name type="common">Florida lancelet</name>
    <name type="synonym">Amphioxus</name>
    <dbReference type="NCBI Taxonomy" id="7739"/>
    <lineage>
        <taxon>Eukaryota</taxon>
        <taxon>Metazoa</taxon>
        <taxon>Chordata</taxon>
        <taxon>Cephalochordata</taxon>
        <taxon>Leptocardii</taxon>
        <taxon>Amphioxiformes</taxon>
        <taxon>Branchiostomatidae</taxon>
        <taxon>Branchiostoma</taxon>
    </lineage>
</organism>
<dbReference type="InterPro" id="IPR011042">
    <property type="entry name" value="6-blade_b-propeller_TolB-like"/>
</dbReference>
<dbReference type="PANTHER" id="PTHR24104">
    <property type="entry name" value="E3 UBIQUITIN-PROTEIN LIGASE NHLRC1-RELATED"/>
    <property type="match status" value="1"/>
</dbReference>
<dbReference type="InParanoid" id="C3YJE2"/>
<dbReference type="EMBL" id="GG666520">
    <property type="protein sequence ID" value="EEN59541.1"/>
    <property type="molecule type" value="Genomic_DNA"/>
</dbReference>
<evidence type="ECO:0000256" key="2">
    <source>
        <dbReference type="PROSITE-ProRule" id="PRU00504"/>
    </source>
</evidence>
<sequence length="234" mass="25521">IVHVFNQRGHLLFNFGGEGRDNGALIHPESICTDISGHILVADQGNWRGKGWVSMFTSRGKFVRKVASGLSMVGRIAVGQEGQLIVLAAWNKILVFTAAGNGSFTQGEQFGKNATYLTGYVTYDKEGNLYLSHQDGHTIYGYKSQGECFMKFGKWGWHEGQLNHPSGICTSDLGHIIVANTGNKRVDMFKRDGGFIRTVVNIPKPYGIAMGPDGQLVVTDENSVTIVPGQMICP</sequence>
<protein>
    <recommendedName>
        <fullName evidence="4">Bulb-type lectin domain-containing protein</fullName>
    </recommendedName>
</protein>
<evidence type="ECO:0008006" key="4">
    <source>
        <dbReference type="Google" id="ProtNLM"/>
    </source>
</evidence>
<feature type="repeat" description="NHL" evidence="2">
    <location>
        <begin position="151"/>
        <end position="192"/>
    </location>
</feature>
<dbReference type="STRING" id="7739.C3YJE2"/>
<dbReference type="eggNOG" id="KOG2177">
    <property type="taxonomic scope" value="Eukaryota"/>
</dbReference>
<name>C3YJE2_BRAFL</name>
<dbReference type="InterPro" id="IPR050952">
    <property type="entry name" value="TRIM-NHL_E3_ligases"/>
</dbReference>
<dbReference type="InterPro" id="IPR001258">
    <property type="entry name" value="NHL_repeat"/>
</dbReference>
<reference evidence="3" key="1">
    <citation type="journal article" date="2008" name="Nature">
        <title>The amphioxus genome and the evolution of the chordate karyotype.</title>
        <authorList>
            <consortium name="US DOE Joint Genome Institute (JGI-PGF)"/>
            <person name="Putnam N.H."/>
            <person name="Butts T."/>
            <person name="Ferrier D.E.K."/>
            <person name="Furlong R.F."/>
            <person name="Hellsten U."/>
            <person name="Kawashima T."/>
            <person name="Robinson-Rechavi M."/>
            <person name="Shoguchi E."/>
            <person name="Terry A."/>
            <person name="Yu J.-K."/>
            <person name="Benito-Gutierrez E.L."/>
            <person name="Dubchak I."/>
            <person name="Garcia-Fernandez J."/>
            <person name="Gibson-Brown J.J."/>
            <person name="Grigoriev I.V."/>
            <person name="Horton A.C."/>
            <person name="de Jong P.J."/>
            <person name="Jurka J."/>
            <person name="Kapitonov V.V."/>
            <person name="Kohara Y."/>
            <person name="Kuroki Y."/>
            <person name="Lindquist E."/>
            <person name="Lucas S."/>
            <person name="Osoegawa K."/>
            <person name="Pennacchio L.A."/>
            <person name="Salamov A.A."/>
            <person name="Satou Y."/>
            <person name="Sauka-Spengler T."/>
            <person name="Schmutz J."/>
            <person name="Shin-I T."/>
            <person name="Toyoda A."/>
            <person name="Bronner-Fraser M."/>
            <person name="Fujiyama A."/>
            <person name="Holland L.Z."/>
            <person name="Holland P.W.H."/>
            <person name="Satoh N."/>
            <person name="Rokhsar D.S."/>
        </authorList>
    </citation>
    <scope>NUCLEOTIDE SEQUENCE [LARGE SCALE GENOMIC DNA]</scope>
    <source>
        <strain evidence="3">S238N-H82</strain>
        <tissue evidence="3">Testes</tissue>
    </source>
</reference>
<keyword evidence="1" id="KW-0677">Repeat</keyword>
<gene>
    <name evidence="3" type="ORF">BRAFLDRAFT_220177</name>
</gene>
<dbReference type="PROSITE" id="PS51125">
    <property type="entry name" value="NHL"/>
    <property type="match status" value="1"/>
</dbReference>
<dbReference type="SUPFAM" id="SSF63829">
    <property type="entry name" value="Calcium-dependent phosphotriesterase"/>
    <property type="match status" value="1"/>
</dbReference>
<evidence type="ECO:0000256" key="1">
    <source>
        <dbReference type="ARBA" id="ARBA00022737"/>
    </source>
</evidence>
<feature type="non-terminal residue" evidence="3">
    <location>
        <position position="1"/>
    </location>
</feature>
<proteinExistence type="predicted"/>
<dbReference type="PANTHER" id="PTHR24104:SF50">
    <property type="entry name" value="SMP-30_GLUCONOLACTONASE_LRE-LIKE REGION DOMAIN-CONTAINING PROTEIN"/>
    <property type="match status" value="1"/>
</dbReference>
<dbReference type="Gene3D" id="2.120.10.30">
    <property type="entry name" value="TolB, C-terminal domain"/>
    <property type="match status" value="1"/>
</dbReference>
<dbReference type="CDD" id="cd05819">
    <property type="entry name" value="NHL"/>
    <property type="match status" value="1"/>
</dbReference>